<comment type="caution">
    <text evidence="2">The sequence shown here is derived from an EMBL/GenBank/DDBJ whole genome shotgun (WGS) entry which is preliminary data.</text>
</comment>
<feature type="compositionally biased region" description="Polar residues" evidence="1">
    <location>
        <begin position="527"/>
        <end position="541"/>
    </location>
</feature>
<sequence length="768" mass="81203">MSFSSTVDRPPVHERLTMVCRELAHPGSLAYSQNNMLGVSRPHPPGRPRHPTIIEKDSRDNRIHFPRHLQTAASPSFDPSTPATATASVRCSSPAKASHLSPLSMLFEGILADFASPVTTSSSCRDDDNPFPYSPVSGDSSWSCSFSVRAASFHTASPGGEDERGYAVLKSQASSPCSTEGSFVGTPESSPFTTGALLDQTLAELVGRDAMGQSARVSVISQTRPLLGAEKEEAGLLFKPLRVGVVEGEGVSRPRRRHPVQQRCQPVHDLGGKDVDTSRPNPTDSLIDPHLATARHSGFSTNWNPTPPGSPHPTQAFDTATATLPSRPPPRPPRPPHCLDSLEDLLPFPSLRSVRKSPAEYLRPKRSSSHRSNREVEFKLGPVPARAARQVVAAAASAPALKVTNQRNTIEHMMAIISADPELDTFDSALQSESTRQTRSTAAAVEAVAVPGVYKRAEEQDNAIEVLHDYFPPSYKHKEVSHRPTFQTTARSQPHPARPLHLPTAAEVSPQQQAQRRKPSLMRKISHTMQRSPSRSGTPTAGATDYSKTRMSFAVHLRARDVPGRVSPFPAAPSSAPLARCSPYDGLPVVIISAQSDIDNNNNNNNNSSSGSSGSGVSGVSRLKSFSSAAAYPPSTSLTRHRAGTLASPLCMCASQSPSSTGTTTACEAPHKSNLECKPSLTGSVHSSATAHTTPSAWSCASGASGSSNGGRGGIGAHGILISRKPSRVAIVGSAARCIDELLMSGASGGGGGVGSKKVSFGAVSEVR</sequence>
<feature type="region of interest" description="Disordered" evidence="1">
    <location>
        <begin position="598"/>
        <end position="620"/>
    </location>
</feature>
<dbReference type="Proteomes" id="UP000306050">
    <property type="component" value="Chromosome SGRAM_4"/>
</dbReference>
<dbReference type="RefSeq" id="XP_029738509.1">
    <property type="nucleotide sequence ID" value="XM_029885267.1"/>
</dbReference>
<name>A0A4U7KQ78_9BASI</name>
<dbReference type="KEGG" id="sgra:EX895_004673"/>
<proteinExistence type="predicted"/>
<dbReference type="EMBL" id="SRRM01000017">
    <property type="protein sequence ID" value="TKY86524.1"/>
    <property type="molecule type" value="Genomic_DNA"/>
</dbReference>
<evidence type="ECO:0000313" key="3">
    <source>
        <dbReference type="Proteomes" id="UP000306050"/>
    </source>
</evidence>
<dbReference type="AlphaFoldDB" id="A0A4U7KQ78"/>
<gene>
    <name evidence="2" type="ORF">EX895_004673</name>
</gene>
<feature type="compositionally biased region" description="Polar residues" evidence="1">
    <location>
        <begin position="312"/>
        <end position="324"/>
    </location>
</feature>
<evidence type="ECO:0000256" key="1">
    <source>
        <dbReference type="SAM" id="MobiDB-lite"/>
    </source>
</evidence>
<organism evidence="2 3">
    <name type="scientific">Sporisorium graminicola</name>
    <dbReference type="NCBI Taxonomy" id="280036"/>
    <lineage>
        <taxon>Eukaryota</taxon>
        <taxon>Fungi</taxon>
        <taxon>Dikarya</taxon>
        <taxon>Basidiomycota</taxon>
        <taxon>Ustilaginomycotina</taxon>
        <taxon>Ustilaginomycetes</taxon>
        <taxon>Ustilaginales</taxon>
        <taxon>Ustilaginaceae</taxon>
        <taxon>Sporisorium</taxon>
    </lineage>
</organism>
<feature type="region of interest" description="Disordered" evidence="1">
    <location>
        <begin position="475"/>
        <end position="547"/>
    </location>
</feature>
<feature type="compositionally biased region" description="Basic residues" evidence="1">
    <location>
        <begin position="515"/>
        <end position="526"/>
    </location>
</feature>
<feature type="compositionally biased region" description="Low complexity" evidence="1">
    <location>
        <begin position="600"/>
        <end position="612"/>
    </location>
</feature>
<dbReference type="GeneID" id="40727568"/>
<feature type="compositionally biased region" description="Pro residues" evidence="1">
    <location>
        <begin position="326"/>
        <end position="336"/>
    </location>
</feature>
<reference evidence="2 3" key="1">
    <citation type="submission" date="2019-05" db="EMBL/GenBank/DDBJ databases">
        <title>Sporisorium graminicola CBS 10092 draft sequencing and annotation.</title>
        <authorList>
            <person name="Solano-Gonzalez S."/>
            <person name="Caddick M.X."/>
            <person name="Darby A."/>
        </authorList>
    </citation>
    <scope>NUCLEOTIDE SEQUENCE [LARGE SCALE GENOMIC DNA]</scope>
    <source>
        <strain evidence="2 3">CBS 10092</strain>
    </source>
</reference>
<evidence type="ECO:0000313" key="2">
    <source>
        <dbReference type="EMBL" id="TKY86524.1"/>
    </source>
</evidence>
<dbReference type="OrthoDB" id="10625719at2759"/>
<protein>
    <submittedName>
        <fullName evidence="2">Uncharacterized protein</fullName>
    </submittedName>
</protein>
<feature type="region of interest" description="Disordered" evidence="1">
    <location>
        <begin position="250"/>
        <end position="343"/>
    </location>
</feature>
<accession>A0A4U7KQ78</accession>
<keyword evidence="3" id="KW-1185">Reference proteome</keyword>